<dbReference type="AlphaFoldDB" id="A0A511HPE6"/>
<proteinExistence type="predicted"/>
<accession>A0A511HPE6</accession>
<evidence type="ECO:0000313" key="2">
    <source>
        <dbReference type="EMBL" id="SDE53641.1"/>
    </source>
</evidence>
<gene>
    <name evidence="1" type="ORF">MVI01_72470</name>
    <name evidence="2" type="ORF">SAMN04488504_108104</name>
</gene>
<reference evidence="1 4" key="2">
    <citation type="submission" date="2019-07" db="EMBL/GenBank/DDBJ databases">
        <title>Whole genome shotgun sequence of Myxococcus virescens NBRC 100334.</title>
        <authorList>
            <person name="Hosoyama A."/>
            <person name="Uohara A."/>
            <person name="Ohji S."/>
            <person name="Ichikawa N."/>
        </authorList>
    </citation>
    <scope>NUCLEOTIDE SEQUENCE [LARGE SCALE GENOMIC DNA]</scope>
    <source>
        <strain evidence="1 4">NBRC 100334</strain>
    </source>
</reference>
<dbReference type="Proteomes" id="UP000198717">
    <property type="component" value="Unassembled WGS sequence"/>
</dbReference>
<name>A0A511HPE6_9BACT</name>
<dbReference type="Proteomes" id="UP000321224">
    <property type="component" value="Unassembled WGS sequence"/>
</dbReference>
<dbReference type="EMBL" id="BJVY01000074">
    <property type="protein sequence ID" value="GEL75463.1"/>
    <property type="molecule type" value="Genomic_DNA"/>
</dbReference>
<reference evidence="2 3" key="1">
    <citation type="submission" date="2016-10" db="EMBL/GenBank/DDBJ databases">
        <authorList>
            <person name="Varghese N."/>
            <person name="Submissions S."/>
        </authorList>
    </citation>
    <scope>NUCLEOTIDE SEQUENCE [LARGE SCALE GENOMIC DNA]</scope>
    <source>
        <strain evidence="2 3">DSM 2260</strain>
    </source>
</reference>
<sequence length="75" mass="8568">MEYVEVKAPFVGARFTFSGPWEEHEQHKGKSGVILEVLQNTELDDPEDQYRVRLDDGVELVAWAEELGGFYEPSP</sequence>
<evidence type="ECO:0000313" key="4">
    <source>
        <dbReference type="Proteomes" id="UP000321224"/>
    </source>
</evidence>
<evidence type="ECO:0000313" key="1">
    <source>
        <dbReference type="EMBL" id="GEL75463.1"/>
    </source>
</evidence>
<dbReference type="RefSeq" id="WP_090491627.1">
    <property type="nucleotide sequence ID" value="NZ_BJVY01000074.1"/>
</dbReference>
<dbReference type="EMBL" id="FNAJ01000008">
    <property type="protein sequence ID" value="SDE53641.1"/>
    <property type="molecule type" value="Genomic_DNA"/>
</dbReference>
<keyword evidence="3" id="KW-1185">Reference proteome</keyword>
<organism evidence="1 4">
    <name type="scientific">Myxococcus virescens</name>
    <dbReference type="NCBI Taxonomy" id="83456"/>
    <lineage>
        <taxon>Bacteria</taxon>
        <taxon>Pseudomonadati</taxon>
        <taxon>Myxococcota</taxon>
        <taxon>Myxococcia</taxon>
        <taxon>Myxococcales</taxon>
        <taxon>Cystobacterineae</taxon>
        <taxon>Myxococcaceae</taxon>
        <taxon>Myxococcus</taxon>
    </lineage>
</organism>
<comment type="caution">
    <text evidence="1">The sequence shown here is derived from an EMBL/GenBank/DDBJ whole genome shotgun (WGS) entry which is preliminary data.</text>
</comment>
<evidence type="ECO:0000313" key="3">
    <source>
        <dbReference type="Proteomes" id="UP000198717"/>
    </source>
</evidence>
<protein>
    <submittedName>
        <fullName evidence="1">Uncharacterized protein</fullName>
    </submittedName>
</protein>